<dbReference type="EMBL" id="GGEC01092783">
    <property type="protein sequence ID" value="MBX73267.1"/>
    <property type="molecule type" value="Transcribed_RNA"/>
</dbReference>
<evidence type="ECO:0000313" key="1">
    <source>
        <dbReference type="EMBL" id="MBX73267.1"/>
    </source>
</evidence>
<dbReference type="AlphaFoldDB" id="A0A2P2R264"/>
<proteinExistence type="predicted"/>
<organism evidence="1">
    <name type="scientific">Rhizophora mucronata</name>
    <name type="common">Asiatic mangrove</name>
    <dbReference type="NCBI Taxonomy" id="61149"/>
    <lineage>
        <taxon>Eukaryota</taxon>
        <taxon>Viridiplantae</taxon>
        <taxon>Streptophyta</taxon>
        <taxon>Embryophyta</taxon>
        <taxon>Tracheophyta</taxon>
        <taxon>Spermatophyta</taxon>
        <taxon>Magnoliopsida</taxon>
        <taxon>eudicotyledons</taxon>
        <taxon>Gunneridae</taxon>
        <taxon>Pentapetalae</taxon>
        <taxon>rosids</taxon>
        <taxon>fabids</taxon>
        <taxon>Malpighiales</taxon>
        <taxon>Rhizophoraceae</taxon>
        <taxon>Rhizophora</taxon>
    </lineage>
</organism>
<accession>A0A2P2R264</accession>
<name>A0A2P2R264_RHIMU</name>
<protein>
    <submittedName>
        <fullName evidence="1">Uncharacterized protein</fullName>
    </submittedName>
</protein>
<sequence>MDLVATISMCRQATQKSHCCSTKFLAFNHKNSCQTGYDTLIMTAAIVPNCEAKVLKYILP</sequence>
<reference evidence="1" key="1">
    <citation type="submission" date="2018-02" db="EMBL/GenBank/DDBJ databases">
        <title>Rhizophora mucronata_Transcriptome.</title>
        <authorList>
            <person name="Meera S.P."/>
            <person name="Sreeshan A."/>
            <person name="Augustine A."/>
        </authorList>
    </citation>
    <scope>NUCLEOTIDE SEQUENCE</scope>
    <source>
        <tissue evidence="1">Leaf</tissue>
    </source>
</reference>